<dbReference type="EMBL" id="FNHZ01000009">
    <property type="protein sequence ID" value="SDN25231.1"/>
    <property type="molecule type" value="Genomic_DNA"/>
</dbReference>
<comment type="catalytic activity">
    <reaction evidence="7">
        <text>D-tagatofuranose 6-phosphate + ATP = D-tagatofuranose 1,6-bisphosphate + ADP + H(+)</text>
        <dbReference type="Rhea" id="RHEA:12420"/>
        <dbReference type="ChEBI" id="CHEBI:15378"/>
        <dbReference type="ChEBI" id="CHEBI:30616"/>
        <dbReference type="ChEBI" id="CHEBI:58694"/>
        <dbReference type="ChEBI" id="CHEBI:58695"/>
        <dbReference type="ChEBI" id="CHEBI:456216"/>
        <dbReference type="EC" id="2.7.1.144"/>
    </reaction>
</comment>
<name>A0A1G9ZWD4_9FIRM</name>
<comment type="pathway">
    <text evidence="7">Carbohydrate metabolism; D-tagatose 6-phosphate degradation; D-glyceraldehyde 3-phosphate and glycerone phosphate from D-tagatose 6-phosphate: step 1/2.</text>
</comment>
<dbReference type="OrthoDB" id="9801219at2"/>
<sequence>MVYTITFNPALDYVMRMNGDLDIGETNRSQSEELYYGGKGINVSVVLNELGISNVSLGFIAGFTGDAINEGVAKMGVTTDFIKLPKGISRINVKLKASKETEINAQGPDIDQASIDALFKKIDAIKDGDCIILAGSIPKTLPSDIYEKILKSLEGKDVIKVVDATKDLLMKVLPYKPFLVKPNQAELGELFNVNIETDEDIIKYGRILQDRGAINVLVSLGKRGALLIPETGEPIQMGAPSGKAVNTVGSGDSMVAGFLAGYLKTKDYYEALALGSAAGSATAVLPGLADKKTIDIQRQKIVDGDFIC</sequence>
<dbReference type="Pfam" id="PF00294">
    <property type="entry name" value="PfkB"/>
    <property type="match status" value="1"/>
</dbReference>
<dbReference type="InterPro" id="IPR022463">
    <property type="entry name" value="1-PFruKinase"/>
</dbReference>
<dbReference type="PANTHER" id="PTHR46566">
    <property type="entry name" value="1-PHOSPHOFRUCTOKINASE-RELATED"/>
    <property type="match status" value="1"/>
</dbReference>
<keyword evidence="3 7" id="KW-0547">Nucleotide-binding</keyword>
<dbReference type="EC" id="2.7.1.144" evidence="7"/>
<dbReference type="GO" id="GO:0016052">
    <property type="term" value="P:carbohydrate catabolic process"/>
    <property type="evidence" value="ECO:0007669"/>
    <property type="project" value="UniProtKB-ARBA"/>
</dbReference>
<dbReference type="PROSITE" id="PS00584">
    <property type="entry name" value="PFKB_KINASES_2"/>
    <property type="match status" value="1"/>
</dbReference>
<evidence type="ECO:0000256" key="5">
    <source>
        <dbReference type="ARBA" id="ARBA00022840"/>
    </source>
</evidence>
<gene>
    <name evidence="10" type="ORF">SAMN05216544_2268</name>
</gene>
<dbReference type="InterPro" id="IPR029056">
    <property type="entry name" value="Ribokinase-like"/>
</dbReference>
<dbReference type="GO" id="GO:0044281">
    <property type="term" value="P:small molecule metabolic process"/>
    <property type="evidence" value="ECO:0007669"/>
    <property type="project" value="UniProtKB-ARBA"/>
</dbReference>
<comment type="function">
    <text evidence="8">Catalyzes the ATP-dependent phosphorylation of fructose-l-phosphate to fructose-l,6-bisphosphate.</text>
</comment>
<dbReference type="PIRSF" id="PIRSF000535">
    <property type="entry name" value="1PFK/6PFK/LacC"/>
    <property type="match status" value="1"/>
</dbReference>
<keyword evidence="11" id="KW-1185">Reference proteome</keyword>
<reference evidence="11" key="1">
    <citation type="submission" date="2016-10" db="EMBL/GenBank/DDBJ databases">
        <authorList>
            <person name="Varghese N."/>
            <person name="Submissions S."/>
        </authorList>
    </citation>
    <scope>NUCLEOTIDE SEQUENCE [LARGE SCALE GENOMIC DNA]</scope>
    <source>
        <strain evidence="11">M83</strain>
    </source>
</reference>
<dbReference type="SUPFAM" id="SSF53613">
    <property type="entry name" value="Ribokinase-like"/>
    <property type="match status" value="1"/>
</dbReference>
<keyword evidence="2 7" id="KW-0808">Transferase</keyword>
<proteinExistence type="inferred from homology"/>
<dbReference type="UniPathway" id="UPA00704">
    <property type="reaction ID" value="UER00715"/>
</dbReference>
<keyword evidence="5 7" id="KW-0067">ATP-binding</keyword>
<keyword evidence="7" id="KW-0423">Lactose metabolism</keyword>
<keyword evidence="4 8" id="KW-0418">Kinase</keyword>
<evidence type="ECO:0000256" key="1">
    <source>
        <dbReference type="ARBA" id="ARBA00005380"/>
    </source>
</evidence>
<evidence type="ECO:0000256" key="6">
    <source>
        <dbReference type="ARBA" id="ARBA00047745"/>
    </source>
</evidence>
<dbReference type="PANTHER" id="PTHR46566:SF1">
    <property type="entry name" value="1-PHOSPHOFRUCTOKINASE"/>
    <property type="match status" value="1"/>
</dbReference>
<dbReference type="InterPro" id="IPR017583">
    <property type="entry name" value="Tagatose/fructose_Pkinase"/>
</dbReference>
<dbReference type="GO" id="GO:2001059">
    <property type="term" value="P:D-tagatose 6-phosphate catabolic process"/>
    <property type="evidence" value="ECO:0007669"/>
    <property type="project" value="UniProtKB-UniPathway"/>
</dbReference>
<feature type="domain" description="Carbohydrate kinase PfkB" evidence="9">
    <location>
        <begin position="8"/>
        <end position="287"/>
    </location>
</feature>
<evidence type="ECO:0000256" key="3">
    <source>
        <dbReference type="ARBA" id="ARBA00022741"/>
    </source>
</evidence>
<accession>A0A1G9ZWD4</accession>
<dbReference type="Proteomes" id="UP000187651">
    <property type="component" value="Unassembled WGS sequence"/>
</dbReference>
<dbReference type="AlphaFoldDB" id="A0A1G9ZWD4"/>
<comment type="similarity">
    <text evidence="7">Belongs to the carbohydrate kinase PfkB family. LacC subfamily.</text>
</comment>
<evidence type="ECO:0000256" key="4">
    <source>
        <dbReference type="ARBA" id="ARBA00022777"/>
    </source>
</evidence>
<dbReference type="InterPro" id="IPR002173">
    <property type="entry name" value="Carboh/pur_kinase_PfkB_CS"/>
</dbReference>
<dbReference type="GO" id="GO:0008662">
    <property type="term" value="F:1-phosphofructokinase activity"/>
    <property type="evidence" value="ECO:0007669"/>
    <property type="project" value="UniProtKB-UniRule"/>
</dbReference>
<dbReference type="GO" id="GO:0005524">
    <property type="term" value="F:ATP binding"/>
    <property type="evidence" value="ECO:0007669"/>
    <property type="project" value="UniProtKB-UniRule"/>
</dbReference>
<organism evidence="10 11">
    <name type="scientific">Lachnospira pectinoschiza</name>
    <dbReference type="NCBI Taxonomy" id="28052"/>
    <lineage>
        <taxon>Bacteria</taxon>
        <taxon>Bacillati</taxon>
        <taxon>Bacillota</taxon>
        <taxon>Clostridia</taxon>
        <taxon>Lachnospirales</taxon>
        <taxon>Lachnospiraceae</taxon>
        <taxon>Lachnospira</taxon>
    </lineage>
</organism>
<dbReference type="RefSeq" id="WP_074522227.1">
    <property type="nucleotide sequence ID" value="NZ_FNHZ01000009.1"/>
</dbReference>
<evidence type="ECO:0000313" key="10">
    <source>
        <dbReference type="EMBL" id="SDN25231.1"/>
    </source>
</evidence>
<evidence type="ECO:0000256" key="7">
    <source>
        <dbReference type="PIRNR" id="PIRNR000535"/>
    </source>
</evidence>
<dbReference type="GO" id="GO:0005829">
    <property type="term" value="C:cytosol"/>
    <property type="evidence" value="ECO:0007669"/>
    <property type="project" value="TreeGrafter"/>
</dbReference>
<evidence type="ECO:0000256" key="2">
    <source>
        <dbReference type="ARBA" id="ARBA00022679"/>
    </source>
</evidence>
<protein>
    <recommendedName>
        <fullName evidence="7">Tagatose-6-phosphate kinase</fullName>
        <ecNumber evidence="7">2.7.1.144</ecNumber>
    </recommendedName>
</protein>
<dbReference type="Gene3D" id="3.40.1190.20">
    <property type="match status" value="1"/>
</dbReference>
<dbReference type="InterPro" id="IPR011611">
    <property type="entry name" value="PfkB_dom"/>
</dbReference>
<evidence type="ECO:0000256" key="8">
    <source>
        <dbReference type="RuleBase" id="RU369061"/>
    </source>
</evidence>
<dbReference type="CDD" id="cd01164">
    <property type="entry name" value="FruK_PfkB_like"/>
    <property type="match status" value="1"/>
</dbReference>
<dbReference type="GO" id="GO:0009024">
    <property type="term" value="F:tagatose-6-phosphate kinase activity"/>
    <property type="evidence" value="ECO:0007669"/>
    <property type="project" value="UniProtKB-EC"/>
</dbReference>
<comment type="catalytic activity">
    <reaction evidence="6 8">
        <text>beta-D-fructose 1-phosphate + ATP = beta-D-fructose 1,6-bisphosphate + ADP + H(+)</text>
        <dbReference type="Rhea" id="RHEA:14213"/>
        <dbReference type="ChEBI" id="CHEBI:15378"/>
        <dbReference type="ChEBI" id="CHEBI:30616"/>
        <dbReference type="ChEBI" id="CHEBI:32966"/>
        <dbReference type="ChEBI" id="CHEBI:138881"/>
        <dbReference type="ChEBI" id="CHEBI:456216"/>
        <dbReference type="EC" id="2.7.1.56"/>
    </reaction>
</comment>
<evidence type="ECO:0000313" key="11">
    <source>
        <dbReference type="Proteomes" id="UP000187651"/>
    </source>
</evidence>
<comment type="similarity">
    <text evidence="1">Belongs to the carbohydrate kinase pfkB family.</text>
</comment>
<dbReference type="NCBIfam" id="TIGR03828">
    <property type="entry name" value="pfkB"/>
    <property type="match status" value="1"/>
</dbReference>
<dbReference type="NCBIfam" id="TIGR03168">
    <property type="entry name" value="1-PFK"/>
    <property type="match status" value="1"/>
</dbReference>
<dbReference type="FunFam" id="3.40.1190.20:FF:000001">
    <property type="entry name" value="Phosphofructokinase"/>
    <property type="match status" value="1"/>
</dbReference>
<evidence type="ECO:0000259" key="9">
    <source>
        <dbReference type="Pfam" id="PF00294"/>
    </source>
</evidence>
<dbReference type="GO" id="GO:0005988">
    <property type="term" value="P:lactose metabolic process"/>
    <property type="evidence" value="ECO:0007669"/>
    <property type="project" value="UniProtKB-KW"/>
</dbReference>